<accession>A0A8H6I5Q4</accession>
<sequence length="1184" mass="132520">MSSAPEPVLHPLDLPGRHPLLPKVYTVDFHPLIQKDEKVGTIYVVVGSSDAEKAHELLSHASQSRAFLSTAEISRAGIPNLTLETGFLIGDSDEHPVVFWRGNDKSALAANDVRKFTCTTKDDIKDDLKLMKSLKKSQGDLLGAKEEIGVGKAKLNPETGKWESGILYERHAQATNLRNGERCYPLSTSHQVPRNLDGPAAGRKFRGSLDLHGRTTRELLWIGAHGGMLGMNRSLPDVVEKLRIRSELFNMPRVGCSENVCFPAFQLNVADAETETRDDAYDVDDLRIQLGRAGKPHVDTGDSVGGYTNMFNLTPTHPDVEAEYFFIFDLGIAILMHEFTGLIFSGLHYHCGHQSYYKDGPRTVPWPYVRLTLIGYPATSLLHGTSASALAIQGNGTTIKVSPEAKNLSPLNPWVRPAGAQATYASDGGTIMERRDHMRHVVGSLLQLNLEVLQQYDVSELPRLDRKTFFSAFSHVPNDTREGVEPSSLTFGWEGDNTKLGTMYEREWLDNASIEDLRRKRNSDDLSDAPFGNALLKGIDDDWDVHCQKLAKSIPLCILAEKREADNGESVIGGRPDSRKRIHWQLNPRDKKEDEAEEKDELPVKKGKRKAKEVEVDSASDENQHGSKRRKTASNDGSLEDDCDPQTPATYRVVNMEASRRVCPLPRRSNKMHVLAPPIPAYPNADESDDGDRTDNGAKSVYQGLLHFFDAEHVTNFLEELKDFQNTSSSERLSLEEVLTSIPTLCTDLNLAHAWTLLEESIRTHDKSLVRLYRQRSDIMLSNMMLWEWLEHSIEQGYQAFQTKTPHWLADAFSTAERIITSPNLPQQLDARTFVPNYSEKESCAVYAYPGVPHNVYDLPNRQTLKRKVEIMMKQWFSFDKRPRGQMQAALVRCLIDKVGVACLWMPAVWDAHFSMGDSGRWAGRFFACDDTVDSILHWANQHLKRHPICGSVGPESLAISAVAEVITCFGPVFSPAVYNSYQPAPEPLFLPSGTPEPLEGSSTSSTPHPSTSSIPYTTTTILNQEEMAIFLNQIHTLLPIARNPDLLLHKIPNASTLADKKNNFLADVQADSDRRLPFRDLAISRRRSLAPGGPYSAEHLRTHAGFFSALVYRRITHNSQYLKTTAHPQLLFPTLDAWNTLEAAHDEKHLCNRNAYGAQTLKQRQCKNALTKEGRGFPSSWYG</sequence>
<keyword evidence="3" id="KW-1185">Reference proteome</keyword>
<evidence type="ECO:0000313" key="3">
    <source>
        <dbReference type="Proteomes" id="UP000521943"/>
    </source>
</evidence>
<evidence type="ECO:0000313" key="2">
    <source>
        <dbReference type="EMBL" id="KAF6758399.1"/>
    </source>
</evidence>
<comment type="caution">
    <text evidence="2">The sequence shown here is derived from an EMBL/GenBank/DDBJ whole genome shotgun (WGS) entry which is preliminary data.</text>
</comment>
<proteinExistence type="predicted"/>
<feature type="region of interest" description="Disordered" evidence="1">
    <location>
        <begin position="990"/>
        <end position="1017"/>
    </location>
</feature>
<dbReference type="EMBL" id="JACGCI010000019">
    <property type="protein sequence ID" value="KAF6758399.1"/>
    <property type="molecule type" value="Genomic_DNA"/>
</dbReference>
<protein>
    <submittedName>
        <fullName evidence="2">Uncharacterized protein</fullName>
    </submittedName>
</protein>
<reference evidence="2 3" key="1">
    <citation type="submission" date="2020-07" db="EMBL/GenBank/DDBJ databases">
        <title>Comparative genomics of pyrophilous fungi reveals a link between fire events and developmental genes.</title>
        <authorList>
            <consortium name="DOE Joint Genome Institute"/>
            <person name="Steindorff A.S."/>
            <person name="Carver A."/>
            <person name="Calhoun S."/>
            <person name="Stillman K."/>
            <person name="Liu H."/>
            <person name="Lipzen A."/>
            <person name="Pangilinan J."/>
            <person name="Labutti K."/>
            <person name="Bruns T.D."/>
            <person name="Grigoriev I.V."/>
        </authorList>
    </citation>
    <scope>NUCLEOTIDE SEQUENCE [LARGE SCALE GENOMIC DNA]</scope>
    <source>
        <strain evidence="2 3">CBS 144469</strain>
    </source>
</reference>
<evidence type="ECO:0000256" key="1">
    <source>
        <dbReference type="SAM" id="MobiDB-lite"/>
    </source>
</evidence>
<feature type="region of interest" description="Disordered" evidence="1">
    <location>
        <begin position="567"/>
        <end position="652"/>
    </location>
</feature>
<dbReference type="OrthoDB" id="3061143at2759"/>
<feature type="compositionally biased region" description="Low complexity" evidence="1">
    <location>
        <begin position="1002"/>
        <end position="1017"/>
    </location>
</feature>
<feature type="region of interest" description="Disordered" evidence="1">
    <location>
        <begin position="675"/>
        <end position="696"/>
    </location>
</feature>
<dbReference type="AlphaFoldDB" id="A0A8H6I5Q4"/>
<gene>
    <name evidence="2" type="ORF">DFP72DRAFT_845313</name>
</gene>
<organism evidence="2 3">
    <name type="scientific">Ephemerocybe angulata</name>
    <dbReference type="NCBI Taxonomy" id="980116"/>
    <lineage>
        <taxon>Eukaryota</taxon>
        <taxon>Fungi</taxon>
        <taxon>Dikarya</taxon>
        <taxon>Basidiomycota</taxon>
        <taxon>Agaricomycotina</taxon>
        <taxon>Agaricomycetes</taxon>
        <taxon>Agaricomycetidae</taxon>
        <taxon>Agaricales</taxon>
        <taxon>Agaricineae</taxon>
        <taxon>Psathyrellaceae</taxon>
        <taxon>Ephemerocybe</taxon>
    </lineage>
</organism>
<name>A0A8H6I5Q4_9AGAR</name>
<dbReference type="Proteomes" id="UP000521943">
    <property type="component" value="Unassembled WGS sequence"/>
</dbReference>